<evidence type="ECO:0000256" key="1">
    <source>
        <dbReference type="ARBA" id="ARBA00002508"/>
    </source>
</evidence>
<organism evidence="8 9">
    <name type="scientific">Skeletonema marinoi</name>
    <dbReference type="NCBI Taxonomy" id="267567"/>
    <lineage>
        <taxon>Eukaryota</taxon>
        <taxon>Sar</taxon>
        <taxon>Stramenopiles</taxon>
        <taxon>Ochrophyta</taxon>
        <taxon>Bacillariophyta</taxon>
        <taxon>Coscinodiscophyceae</taxon>
        <taxon>Thalassiosirophycidae</taxon>
        <taxon>Thalassiosirales</taxon>
        <taxon>Skeletonemataceae</taxon>
        <taxon>Skeletonema</taxon>
        <taxon>Skeletonema marinoi-dohrnii complex</taxon>
    </lineage>
</organism>
<feature type="binding site" evidence="6">
    <location>
        <position position="55"/>
    </location>
    <ligand>
        <name>substrate</name>
    </ligand>
</feature>
<dbReference type="GO" id="GO:0007548">
    <property type="term" value="P:sex differentiation"/>
    <property type="evidence" value="ECO:0007669"/>
    <property type="project" value="UniProtKB-KW"/>
</dbReference>
<evidence type="ECO:0000256" key="4">
    <source>
        <dbReference type="ARBA" id="ARBA00022928"/>
    </source>
</evidence>
<proteinExistence type="inferred from homology"/>
<evidence type="ECO:0000313" key="9">
    <source>
        <dbReference type="Proteomes" id="UP001224775"/>
    </source>
</evidence>
<dbReference type="GO" id="GO:0005829">
    <property type="term" value="C:cytosol"/>
    <property type="evidence" value="ECO:0007669"/>
    <property type="project" value="TreeGrafter"/>
</dbReference>
<dbReference type="InterPro" id="IPR007702">
    <property type="entry name" value="Janus"/>
</dbReference>
<reference evidence="8" key="1">
    <citation type="submission" date="2023-06" db="EMBL/GenBank/DDBJ databases">
        <title>Survivors Of The Sea: Transcriptome response of Skeletonema marinoi to long-term dormancy.</title>
        <authorList>
            <person name="Pinder M.I.M."/>
            <person name="Kourtchenko O."/>
            <person name="Robertson E.K."/>
            <person name="Larsson T."/>
            <person name="Maumus F."/>
            <person name="Osuna-Cruz C.M."/>
            <person name="Vancaester E."/>
            <person name="Stenow R."/>
            <person name="Vandepoele K."/>
            <person name="Ploug H."/>
            <person name="Bruchert V."/>
            <person name="Godhe A."/>
            <person name="Topel M."/>
        </authorList>
    </citation>
    <scope>NUCLEOTIDE SEQUENCE</scope>
    <source>
        <strain evidence="8">R05AC</strain>
    </source>
</reference>
<dbReference type="GO" id="GO:0101006">
    <property type="term" value="F:protein histidine phosphatase activity"/>
    <property type="evidence" value="ECO:0007669"/>
    <property type="project" value="TreeGrafter"/>
</dbReference>
<evidence type="ECO:0000256" key="5">
    <source>
        <dbReference type="PIRSR" id="PIRSR607702-1"/>
    </source>
</evidence>
<evidence type="ECO:0000256" key="2">
    <source>
        <dbReference type="ARBA" id="ARBA00010971"/>
    </source>
</evidence>
<evidence type="ECO:0000256" key="7">
    <source>
        <dbReference type="SAM" id="MobiDB-lite"/>
    </source>
</evidence>
<dbReference type="AlphaFoldDB" id="A0AAD8Y2S6"/>
<sequence>MSEEYTTNAHDLAEAAKLQAQLEQDSHASNNNPPSSSAQHQYRIPSVSIDNGAYKYVLITALPPNNSHNKPEVFVHSKRGAQYHRNVAEPLIPILKQSGYTDIRIKGGGRILRCDDDHIIKIFGYSYGFGQADHALAKDVVEKSGKFVGYTVSWSNDGY</sequence>
<dbReference type="SUPFAM" id="SSF143724">
    <property type="entry name" value="PHP14-like"/>
    <property type="match status" value="1"/>
</dbReference>
<dbReference type="EMBL" id="JATAAI010000022">
    <property type="protein sequence ID" value="KAK1738138.1"/>
    <property type="molecule type" value="Genomic_DNA"/>
</dbReference>
<accession>A0AAD8Y2S6</accession>
<evidence type="ECO:0000313" key="8">
    <source>
        <dbReference type="EMBL" id="KAK1738138.1"/>
    </source>
</evidence>
<dbReference type="Proteomes" id="UP001224775">
    <property type="component" value="Unassembled WGS sequence"/>
</dbReference>
<dbReference type="InterPro" id="IPR038596">
    <property type="entry name" value="Janus_sf"/>
</dbReference>
<evidence type="ECO:0000256" key="6">
    <source>
        <dbReference type="PIRSR" id="PIRSR607702-2"/>
    </source>
</evidence>
<keyword evidence="9" id="KW-1185">Reference proteome</keyword>
<comment type="similarity">
    <text evidence="2">Belongs to the janus family.</text>
</comment>
<keyword evidence="3" id="KW-0221">Differentiation</keyword>
<comment type="function">
    <text evidence="1">JanA and janB regulate somatic sex differentiation.</text>
</comment>
<gene>
    <name evidence="8" type="ORF">QTG54_011432</name>
</gene>
<dbReference type="Gene3D" id="3.50.20.20">
    <property type="entry name" value="Janus/Ocnus"/>
    <property type="match status" value="1"/>
</dbReference>
<dbReference type="PANTHER" id="PTHR12258:SF5">
    <property type="entry name" value="BCDNA.GH02250-RELATED"/>
    <property type="match status" value="1"/>
</dbReference>
<comment type="caution">
    <text evidence="8">The sequence shown here is derived from an EMBL/GenBank/DDBJ whole genome shotgun (WGS) entry which is preliminary data.</text>
</comment>
<keyword evidence="4" id="KW-0726">Sexual differentiation</keyword>
<feature type="region of interest" description="Disordered" evidence="7">
    <location>
        <begin position="21"/>
        <end position="41"/>
    </location>
</feature>
<dbReference type="Pfam" id="PF05005">
    <property type="entry name" value="Ocnus"/>
    <property type="match status" value="1"/>
</dbReference>
<name>A0AAD8Y2S6_9STRA</name>
<dbReference type="GO" id="GO:0030154">
    <property type="term" value="P:cell differentiation"/>
    <property type="evidence" value="ECO:0007669"/>
    <property type="project" value="UniProtKB-KW"/>
</dbReference>
<dbReference type="PANTHER" id="PTHR12258">
    <property type="entry name" value="JANUS-A/JANUS-B"/>
    <property type="match status" value="1"/>
</dbReference>
<protein>
    <submittedName>
        <fullName evidence="8">Janus family protein</fullName>
    </submittedName>
</protein>
<feature type="active site" description="Proton acceptor" evidence="5">
    <location>
        <position position="84"/>
    </location>
</feature>
<evidence type="ECO:0000256" key="3">
    <source>
        <dbReference type="ARBA" id="ARBA00022782"/>
    </source>
</evidence>